<proteinExistence type="predicted"/>
<name>A0ABQ4N8Y5_9BACL</name>
<dbReference type="EMBL" id="BOVJ01000104">
    <property type="protein sequence ID" value="GIQ64704.1"/>
    <property type="molecule type" value="Genomic_DNA"/>
</dbReference>
<dbReference type="Proteomes" id="UP000680304">
    <property type="component" value="Unassembled WGS sequence"/>
</dbReference>
<evidence type="ECO:0000313" key="1">
    <source>
        <dbReference type="EMBL" id="GIQ64704.1"/>
    </source>
</evidence>
<evidence type="ECO:0000313" key="2">
    <source>
        <dbReference type="Proteomes" id="UP000680304"/>
    </source>
</evidence>
<keyword evidence="2" id="KW-1185">Reference proteome</keyword>
<reference evidence="1 2" key="1">
    <citation type="submission" date="2021-04" db="EMBL/GenBank/DDBJ databases">
        <title>Draft genome sequence of Paenibacillus cisolokensis, LC2-13A.</title>
        <authorList>
            <person name="Uke A."/>
            <person name="Chhe C."/>
            <person name="Baramee S."/>
            <person name="Kosugi A."/>
        </authorList>
    </citation>
    <scope>NUCLEOTIDE SEQUENCE [LARGE SCALE GENOMIC DNA]</scope>
    <source>
        <strain evidence="1 2">LC2-13A</strain>
    </source>
</reference>
<gene>
    <name evidence="1" type="ORF">PACILC2_32720</name>
</gene>
<protein>
    <submittedName>
        <fullName evidence="1">Uncharacterized protein</fullName>
    </submittedName>
</protein>
<sequence>MNGPSHVVIQSRIHGENRQMGATSSYIHHAFAEVNPGHAAEIHFTPLDGTLPNIKVTGANKHVIIK</sequence>
<accession>A0ABQ4N8Y5</accession>
<comment type="caution">
    <text evidence="1">The sequence shown here is derived from an EMBL/GenBank/DDBJ whole genome shotgun (WGS) entry which is preliminary data.</text>
</comment>
<organism evidence="1 2">
    <name type="scientific">Paenibacillus cisolokensis</name>
    <dbReference type="NCBI Taxonomy" id="1658519"/>
    <lineage>
        <taxon>Bacteria</taxon>
        <taxon>Bacillati</taxon>
        <taxon>Bacillota</taxon>
        <taxon>Bacilli</taxon>
        <taxon>Bacillales</taxon>
        <taxon>Paenibacillaceae</taxon>
        <taxon>Paenibacillus</taxon>
    </lineage>
</organism>